<dbReference type="GO" id="GO:0008270">
    <property type="term" value="F:zinc ion binding"/>
    <property type="evidence" value="ECO:0007669"/>
    <property type="project" value="InterPro"/>
</dbReference>
<feature type="compositionally biased region" description="Low complexity" evidence="1">
    <location>
        <begin position="689"/>
        <end position="708"/>
    </location>
</feature>
<gene>
    <name evidence="2" type="ORF">GNI_093050</name>
</gene>
<organism evidence="2 3">
    <name type="scientific">Gregarina niphandrodes</name>
    <name type="common">Septate eugregarine</name>
    <dbReference type="NCBI Taxonomy" id="110365"/>
    <lineage>
        <taxon>Eukaryota</taxon>
        <taxon>Sar</taxon>
        <taxon>Alveolata</taxon>
        <taxon>Apicomplexa</taxon>
        <taxon>Conoidasida</taxon>
        <taxon>Gregarinasina</taxon>
        <taxon>Eugregarinorida</taxon>
        <taxon>Gregarinidae</taxon>
        <taxon>Gregarina</taxon>
    </lineage>
</organism>
<dbReference type="SUPFAM" id="SSF63737">
    <property type="entry name" value="Leukotriene A4 hydrolase N-terminal domain"/>
    <property type="match status" value="1"/>
</dbReference>
<dbReference type="GO" id="GO:0004177">
    <property type="term" value="F:aminopeptidase activity"/>
    <property type="evidence" value="ECO:0007669"/>
    <property type="project" value="UniProtKB-KW"/>
</dbReference>
<feature type="region of interest" description="Disordered" evidence="1">
    <location>
        <begin position="393"/>
        <end position="487"/>
    </location>
</feature>
<dbReference type="InterPro" id="IPR012779">
    <property type="entry name" value="Peptidase_M1_pepN"/>
</dbReference>
<protein>
    <submittedName>
        <fullName evidence="2">Aminopeptidase N</fullName>
    </submittedName>
</protein>
<proteinExistence type="predicted"/>
<reference evidence="2" key="1">
    <citation type="submission" date="2013-12" db="EMBL/GenBank/DDBJ databases">
        <authorList>
            <person name="Omoto C.K."/>
            <person name="Sibley D."/>
            <person name="Venepally P."/>
            <person name="Hadjithomas M."/>
            <person name="Karamycheva S."/>
            <person name="Brunk B."/>
            <person name="Roos D."/>
            <person name="Caler E."/>
            <person name="Lorenzi H."/>
        </authorList>
    </citation>
    <scope>NUCLEOTIDE SEQUENCE</scope>
</reference>
<evidence type="ECO:0000313" key="2">
    <source>
        <dbReference type="EMBL" id="EZG59072.1"/>
    </source>
</evidence>
<keyword evidence="2" id="KW-0031">Aminopeptidase</keyword>
<dbReference type="VEuPathDB" id="CryptoDB:GNI_093050"/>
<keyword evidence="3" id="KW-1185">Reference proteome</keyword>
<dbReference type="Proteomes" id="UP000019763">
    <property type="component" value="Unassembled WGS sequence"/>
</dbReference>
<dbReference type="EMBL" id="AFNH02000696">
    <property type="protein sequence ID" value="EZG59072.1"/>
    <property type="molecule type" value="Genomic_DNA"/>
</dbReference>
<evidence type="ECO:0000313" key="3">
    <source>
        <dbReference type="Proteomes" id="UP000019763"/>
    </source>
</evidence>
<comment type="caution">
    <text evidence="2">The sequence shown here is derived from an EMBL/GenBank/DDBJ whole genome shotgun (WGS) entry which is preliminary data.</text>
</comment>
<name>A0A023B5E1_GRENI</name>
<feature type="region of interest" description="Disordered" evidence="1">
    <location>
        <begin position="667"/>
        <end position="720"/>
    </location>
</feature>
<keyword evidence="2" id="KW-0378">Hydrolase</keyword>
<accession>A0A023B5E1</accession>
<keyword evidence="2" id="KW-0645">Protease</keyword>
<dbReference type="InterPro" id="IPR042097">
    <property type="entry name" value="Aminopeptidase_N-like_N_sf"/>
</dbReference>
<evidence type="ECO:0000256" key="1">
    <source>
        <dbReference type="SAM" id="MobiDB-lite"/>
    </source>
</evidence>
<dbReference type="GeneID" id="22913326"/>
<dbReference type="RefSeq" id="XP_011130911.1">
    <property type="nucleotide sequence ID" value="XM_011132609.1"/>
</dbReference>
<dbReference type="PANTHER" id="PTHR46322">
    <property type="entry name" value="PUROMYCIN-SENSITIVE AMINOPEPTIDASE"/>
    <property type="match status" value="1"/>
</dbReference>
<dbReference type="PANTHER" id="PTHR46322:SF1">
    <property type="entry name" value="PUROMYCIN-SENSITIVE AMINOPEPTIDASE"/>
    <property type="match status" value="1"/>
</dbReference>
<dbReference type="AlphaFoldDB" id="A0A023B5E1"/>
<dbReference type="eggNOG" id="KOG1046">
    <property type="taxonomic scope" value="Eukaryota"/>
</dbReference>
<sequence>MGGQDAAVFLRSQLGREPTIQATTGQVVTTAQLLKKEANSAGQVSRCPHLHKQPVEIRLDDYEPYNLALKSTELEFTLGYNLTIIKSRLSVKNYVGGDIILHGSKDTHLDQIVLLFNRTVDHTVYTYRRNLMNLVCLNDDHNLVIKEEHVPSARGGTARMSRFILLLTTHVNPEANKLLFGLYRSRNLLITQNESSGFRRITFYPDRPDVMSVFTTTIKADPKVFPVLLSNGEKVSEGDTAVPLADGSLGVVRTVVYHDPYPKPSYLFALAAGRLHRLERQVLVGRPCTEALDTLTDLLGNSPNHALAALCKTPEAVFEDVIVDYQTLPQTRLNYRTDYRTGNYRPSSTTLRLPQTQIYAPSSRLQSPVLQSSTLQSPVSGLVAGHLDNLATKSGKGRAAVPTQSQRLASARPAAFSPGGPYGPFPQTGSNIGAPLRIPLEKRTGQLPMSYGGSIDAAPPSRSTSSGSTPSGSTASGSTASDSTRSGSYNLMRPASLRQLQQLFSPGVAVNDFIGALFGLTTDRTAKLASFDWLKGLTGSKSELVTDLSESSTAGRLESSAALQFALAMDGAENIGSENTGSENAHFLVSEQLLASGDLDPGRPDLLARELVAEEADRDVETDLRETGLLAERDSPAIFDKSEVVPVFVRPEAPPSARESIVDLDRPKWADLQKTPPPTSVKTQTAERTLGSVTPTTATTSTGTSSYTRNGRSFDLRCAS</sequence>
<dbReference type="Gene3D" id="2.60.40.1730">
    <property type="entry name" value="tricorn interacting facor f3 domain"/>
    <property type="match status" value="1"/>
</dbReference>
<feature type="compositionally biased region" description="Low complexity" evidence="1">
    <location>
        <begin position="457"/>
        <end position="487"/>
    </location>
</feature>